<name>A0A811L9J7_9BILA</name>
<feature type="signal peptide" evidence="1">
    <location>
        <begin position="1"/>
        <end position="17"/>
    </location>
</feature>
<evidence type="ECO:0000313" key="3">
    <source>
        <dbReference type="Proteomes" id="UP000614601"/>
    </source>
</evidence>
<organism evidence="2 3">
    <name type="scientific">Bursaphelenchus okinawaensis</name>
    <dbReference type="NCBI Taxonomy" id="465554"/>
    <lineage>
        <taxon>Eukaryota</taxon>
        <taxon>Metazoa</taxon>
        <taxon>Ecdysozoa</taxon>
        <taxon>Nematoda</taxon>
        <taxon>Chromadorea</taxon>
        <taxon>Rhabditida</taxon>
        <taxon>Tylenchina</taxon>
        <taxon>Tylenchomorpha</taxon>
        <taxon>Aphelenchoidea</taxon>
        <taxon>Aphelenchoididae</taxon>
        <taxon>Bursaphelenchus</taxon>
    </lineage>
</organism>
<keyword evidence="3" id="KW-1185">Reference proteome</keyword>
<comment type="caution">
    <text evidence="2">The sequence shown here is derived from an EMBL/GenBank/DDBJ whole genome shotgun (WGS) entry which is preliminary data.</text>
</comment>
<sequence length="209" mass="22788">MLLFVVFLLTVTEWVNGCGSFGGNDDSRIYTNPSLQWQMSPPAAWTYPVSYAQQTGSFFPDQPLTLNDAANKAQGDMQAAVLSALSKSNIPTNNVRVTSGYTPQQISDCIKIASGGTNIPQATEANTPFGYEEQGAITRIAMSTAQVTVQNCAERAFTGVTYKENIIMGSMQIEGITVSGYQLRLIVAELQSVLNFNNKVRFQSEIKYS</sequence>
<dbReference type="AlphaFoldDB" id="A0A811L9J7"/>
<dbReference type="EMBL" id="CAJFDH010000005">
    <property type="protein sequence ID" value="CAD5225013.1"/>
    <property type="molecule type" value="Genomic_DNA"/>
</dbReference>
<dbReference type="Proteomes" id="UP000783686">
    <property type="component" value="Unassembled WGS sequence"/>
</dbReference>
<protein>
    <submittedName>
        <fullName evidence="2">Uncharacterized protein</fullName>
    </submittedName>
</protein>
<accession>A0A811L9J7</accession>
<proteinExistence type="predicted"/>
<evidence type="ECO:0000256" key="1">
    <source>
        <dbReference type="SAM" id="SignalP"/>
    </source>
</evidence>
<evidence type="ECO:0000313" key="2">
    <source>
        <dbReference type="EMBL" id="CAD5225013.1"/>
    </source>
</evidence>
<dbReference type="OrthoDB" id="5794956at2759"/>
<feature type="chain" id="PRO_5036221331" evidence="1">
    <location>
        <begin position="18"/>
        <end position="209"/>
    </location>
</feature>
<dbReference type="EMBL" id="CAJFCW020000005">
    <property type="protein sequence ID" value="CAG9120396.1"/>
    <property type="molecule type" value="Genomic_DNA"/>
</dbReference>
<dbReference type="Proteomes" id="UP000614601">
    <property type="component" value="Unassembled WGS sequence"/>
</dbReference>
<gene>
    <name evidence="2" type="ORF">BOKJ2_LOCUS11366</name>
</gene>
<reference evidence="2" key="1">
    <citation type="submission" date="2020-09" db="EMBL/GenBank/DDBJ databases">
        <authorList>
            <person name="Kikuchi T."/>
        </authorList>
    </citation>
    <scope>NUCLEOTIDE SEQUENCE</scope>
    <source>
        <strain evidence="2">SH1</strain>
    </source>
</reference>
<keyword evidence="1" id="KW-0732">Signal</keyword>